<dbReference type="EMBL" id="MTKS01000011">
    <property type="protein sequence ID" value="RWX52455.1"/>
    <property type="molecule type" value="Genomic_DNA"/>
</dbReference>
<proteinExistence type="predicted"/>
<feature type="signal peptide" evidence="2">
    <location>
        <begin position="1"/>
        <end position="23"/>
    </location>
</feature>
<evidence type="ECO:0000313" key="4">
    <source>
        <dbReference type="EMBL" id="RWX52455.1"/>
    </source>
</evidence>
<gene>
    <name evidence="4" type="ORF">VU01_10119</name>
</gene>
<keyword evidence="2" id="KW-0732">Signal</keyword>
<name>A0A444JHA8_9BACT</name>
<dbReference type="InterPro" id="IPR000421">
    <property type="entry name" value="FA58C"/>
</dbReference>
<evidence type="ECO:0000256" key="1">
    <source>
        <dbReference type="SAM" id="MobiDB-lite"/>
    </source>
</evidence>
<feature type="domain" description="F5/8 type C" evidence="3">
    <location>
        <begin position="20"/>
        <end position="171"/>
    </location>
</feature>
<dbReference type="Pfam" id="PF00754">
    <property type="entry name" value="F5_F8_type_C"/>
    <property type="match status" value="1"/>
</dbReference>
<feature type="chain" id="PRO_5019562101" evidence="2">
    <location>
        <begin position="24"/>
        <end position="746"/>
    </location>
</feature>
<dbReference type="InterPro" id="IPR045474">
    <property type="entry name" value="GEVED"/>
</dbReference>
<organism evidence="4 5">
    <name type="scientific">Candidatus Electrothrix marina</name>
    <dbReference type="NCBI Taxonomy" id="1859130"/>
    <lineage>
        <taxon>Bacteria</taxon>
        <taxon>Pseudomonadati</taxon>
        <taxon>Thermodesulfobacteriota</taxon>
        <taxon>Desulfobulbia</taxon>
        <taxon>Desulfobulbales</taxon>
        <taxon>Desulfobulbaceae</taxon>
        <taxon>Candidatus Electrothrix</taxon>
    </lineage>
</organism>
<evidence type="ECO:0000313" key="5">
    <source>
        <dbReference type="Proteomes" id="UP000288892"/>
    </source>
</evidence>
<dbReference type="Gene3D" id="2.60.120.260">
    <property type="entry name" value="Galactose-binding domain-like"/>
    <property type="match status" value="1"/>
</dbReference>
<protein>
    <submittedName>
        <fullName evidence="4">F5/8 type C domain-containing protein</fullName>
    </submittedName>
</protein>
<dbReference type="AlphaFoldDB" id="A0A444JHA8"/>
<dbReference type="Pfam" id="PF20009">
    <property type="entry name" value="GEVED"/>
    <property type="match status" value="1"/>
</dbReference>
<evidence type="ECO:0000259" key="3">
    <source>
        <dbReference type="PROSITE" id="PS50022"/>
    </source>
</evidence>
<keyword evidence="5" id="KW-1185">Reference proteome</keyword>
<dbReference type="PROSITE" id="PS50022">
    <property type="entry name" value="FA58C_3"/>
    <property type="match status" value="1"/>
</dbReference>
<evidence type="ECO:0000256" key="2">
    <source>
        <dbReference type="SAM" id="SignalP"/>
    </source>
</evidence>
<sequence>MKNFLVITPLLWLILSVGQCALAAPCPVGQNLIALPNPGTWTATASSVHLTSGPDNTIDNRTNTAWHAAAPTAWPQNLTVDMGSVMNIGGIQVFPFPYDLGMVNGYQIWTSTDGSTYTLQTTGNLPIPTANNYEAFFIEFPAEVSARYYRFVATSGHADYVVVSEVNPMVCAASDPAPTTPVFAPGTCPQYELNTGYNKTADTKVDPNLKQYDERWLVTRIPQYTTDTAAALANVNNWQRAVVSGDVTGNVAGSGSGNWYDSPYGNAEWITQSIDGKNETTANVDNPADDVDYLFRLDFNINVTDPNLVGILSPLNLGLFADNTVWDVLVNGTSLRVAGDPNLPTSGANTSRDNVYTYLGYVEGNHFDLNVPSSLLVPGDNSIVVHLKSGNPFLGFLMQTYSDPTCGAVDYGDLPDTYSTLDASSGPYHVTSETLRLGAANTEVDSDGQPSVDAAADDTNGTDDDDGVTFYSVSGGGVYADAQVVNDTGADAYVCAWLDRWTDGGGGTAALDDTFDPGDIATSPAQVCQAVADNSGGTTTVTFSWSGLPAVSGDTYLRFRVCSTQSECEDPVGFAANGEVEDYRVAFDFAPTAVTLGGFEMEAQAVQDYLNELGVDRLGRAELLALIQALAPNRPVSESDDNASLIAHLRASLDPDNDGQVAVLRWDTLEERGTIGFYVHRREEAKSDWIQVNDDMLPGLITAPMGGRYMLADPEARSGGVYQYHLIEQEAAGTTRSYGPFTLKMP</sequence>
<comment type="caution">
    <text evidence="4">The sequence shown here is derived from an EMBL/GenBank/DDBJ whole genome shotgun (WGS) entry which is preliminary data.</text>
</comment>
<reference evidence="4 5" key="1">
    <citation type="submission" date="2017-01" db="EMBL/GenBank/DDBJ databases">
        <title>The cable genome- insights into the physiology and evolution of filamentous bacteria capable of sulfide oxidation via long distance electron transfer.</title>
        <authorList>
            <person name="Schreiber L."/>
            <person name="Bjerg J.T."/>
            <person name="Boggild A."/>
            <person name="Van De Vossenberg J."/>
            <person name="Meysman F."/>
            <person name="Nielsen L.P."/>
            <person name="Schramm A."/>
            <person name="Kjeldsen K.U."/>
        </authorList>
    </citation>
    <scope>NUCLEOTIDE SEQUENCE [LARGE SCALE GENOMIC DNA]</scope>
    <source>
        <strain evidence="4">A5</strain>
    </source>
</reference>
<dbReference type="InterPro" id="IPR008979">
    <property type="entry name" value="Galactose-bd-like_sf"/>
</dbReference>
<dbReference type="Proteomes" id="UP000288892">
    <property type="component" value="Unassembled WGS sequence"/>
</dbReference>
<accession>A0A444JHA8</accession>
<dbReference type="SUPFAM" id="SSF49785">
    <property type="entry name" value="Galactose-binding domain-like"/>
    <property type="match status" value="1"/>
</dbReference>
<feature type="region of interest" description="Disordered" evidence="1">
    <location>
        <begin position="442"/>
        <end position="463"/>
    </location>
</feature>